<evidence type="ECO:0000256" key="1">
    <source>
        <dbReference type="ARBA" id="ARBA00006484"/>
    </source>
</evidence>
<dbReference type="Gene3D" id="3.40.50.720">
    <property type="entry name" value="NAD(P)-binding Rossmann-like Domain"/>
    <property type="match status" value="1"/>
</dbReference>
<protein>
    <recommendedName>
        <fullName evidence="8">Dihydropteridine reductase</fullName>
        <ecNumber evidence="7">1.5.1.34</ecNumber>
    </recommendedName>
    <alternativeName>
        <fullName evidence="10">HDHPR</fullName>
    </alternativeName>
    <alternativeName>
        <fullName evidence="9">Quinoid dihydropteridine reductase</fullName>
    </alternativeName>
</protein>
<evidence type="ECO:0000256" key="12">
    <source>
        <dbReference type="ARBA" id="ARBA00047536"/>
    </source>
</evidence>
<dbReference type="InterPro" id="IPR002347">
    <property type="entry name" value="SDR_fam"/>
</dbReference>
<organism evidence="13 14">
    <name type="scientific">Phyllotreta striolata</name>
    <name type="common">Striped flea beetle</name>
    <name type="synonym">Crioceris striolata</name>
    <dbReference type="NCBI Taxonomy" id="444603"/>
    <lineage>
        <taxon>Eukaryota</taxon>
        <taxon>Metazoa</taxon>
        <taxon>Ecdysozoa</taxon>
        <taxon>Arthropoda</taxon>
        <taxon>Hexapoda</taxon>
        <taxon>Insecta</taxon>
        <taxon>Pterygota</taxon>
        <taxon>Neoptera</taxon>
        <taxon>Endopterygota</taxon>
        <taxon>Coleoptera</taxon>
        <taxon>Polyphaga</taxon>
        <taxon>Cucujiformia</taxon>
        <taxon>Chrysomeloidea</taxon>
        <taxon>Chrysomelidae</taxon>
        <taxon>Galerucinae</taxon>
        <taxon>Alticini</taxon>
        <taxon>Phyllotreta</taxon>
    </lineage>
</organism>
<dbReference type="OrthoDB" id="1204at2759"/>
<dbReference type="AlphaFoldDB" id="A0A9N9XQT1"/>
<evidence type="ECO:0000313" key="13">
    <source>
        <dbReference type="EMBL" id="CAG9858417.1"/>
    </source>
</evidence>
<keyword evidence="5" id="KW-0783">Tetrahydrobiopterin biosynthesis</keyword>
<comment type="similarity">
    <text evidence="1">Belongs to the short-chain dehydrogenases/reductases (SDR) family.</text>
</comment>
<dbReference type="EMBL" id="OU900095">
    <property type="protein sequence ID" value="CAG9858417.1"/>
    <property type="molecule type" value="Genomic_DNA"/>
</dbReference>
<dbReference type="GO" id="GO:0006559">
    <property type="term" value="P:L-phenylalanine catabolic process"/>
    <property type="evidence" value="ECO:0007669"/>
    <property type="project" value="TreeGrafter"/>
</dbReference>
<sequence length="248" mass="26326">MSYAGRVIVYGGRGALGAKCVSHFKANNYWVGCIDLTENSEADYNLLVKKEETLQSQETSILSDLSSTLNGAKLDGIFCVAGGWAGGNAAKDLVKNSELMWQQSVCSSLITASLASNHLKDGGIVQLTGAKAALEGTPGMIGYGMAKAAVHHLTKSLAEKDSGLPDGAISVAILPVTLDTPMNRKWMPKADFSTWTPLEFVADLFVRWASGKDRPKSGSLLQLVTKDHQTEIKAEVNTHASSAIPGCL</sequence>
<dbReference type="GO" id="GO:0004155">
    <property type="term" value="F:6,7-dihydropteridine reductase activity"/>
    <property type="evidence" value="ECO:0007669"/>
    <property type="project" value="UniProtKB-EC"/>
</dbReference>
<dbReference type="PROSITE" id="PS00061">
    <property type="entry name" value="ADH_SHORT"/>
    <property type="match status" value="1"/>
</dbReference>
<evidence type="ECO:0000256" key="9">
    <source>
        <dbReference type="ARBA" id="ARBA00041348"/>
    </source>
</evidence>
<accession>A0A9N9XQT1</accession>
<evidence type="ECO:0000256" key="8">
    <source>
        <dbReference type="ARBA" id="ARBA00039520"/>
    </source>
</evidence>
<evidence type="ECO:0000256" key="2">
    <source>
        <dbReference type="ARBA" id="ARBA00011738"/>
    </source>
</evidence>
<dbReference type="GO" id="GO:0006729">
    <property type="term" value="P:tetrahydrobiopterin biosynthetic process"/>
    <property type="evidence" value="ECO:0007669"/>
    <property type="project" value="UniProtKB-KW"/>
</dbReference>
<dbReference type="CDD" id="cd05334">
    <property type="entry name" value="DHPR_SDR_c_like"/>
    <property type="match status" value="1"/>
</dbReference>
<dbReference type="FunFam" id="3.40.50.720:FF:000157">
    <property type="entry name" value="Quinoid dihydropteridine reductase"/>
    <property type="match status" value="1"/>
</dbReference>
<proteinExistence type="inferred from homology"/>
<dbReference type="SUPFAM" id="SSF51735">
    <property type="entry name" value="NAD(P)-binding Rossmann-fold domains"/>
    <property type="match status" value="1"/>
</dbReference>
<evidence type="ECO:0000256" key="5">
    <source>
        <dbReference type="ARBA" id="ARBA00023007"/>
    </source>
</evidence>
<comment type="catalytic activity">
    <reaction evidence="11">
        <text>5,6,7,8-tetrahydropteridine + NADP(+) = 6,7-dihydropteridine + NADPH + H(+)</text>
        <dbReference type="Rhea" id="RHEA:17865"/>
        <dbReference type="ChEBI" id="CHEBI:15378"/>
        <dbReference type="ChEBI" id="CHEBI:28889"/>
        <dbReference type="ChEBI" id="CHEBI:30156"/>
        <dbReference type="ChEBI" id="CHEBI:57783"/>
        <dbReference type="ChEBI" id="CHEBI:58349"/>
        <dbReference type="EC" id="1.5.1.34"/>
    </reaction>
    <physiologicalReaction direction="right-to-left" evidence="11">
        <dbReference type="Rhea" id="RHEA:17867"/>
    </physiologicalReaction>
</comment>
<evidence type="ECO:0000256" key="7">
    <source>
        <dbReference type="ARBA" id="ARBA00039153"/>
    </source>
</evidence>
<dbReference type="InterPro" id="IPR020904">
    <property type="entry name" value="Sc_DH/Rdtase_CS"/>
</dbReference>
<keyword evidence="14" id="KW-1185">Reference proteome</keyword>
<evidence type="ECO:0000256" key="6">
    <source>
        <dbReference type="ARBA" id="ARBA00037099"/>
    </source>
</evidence>
<dbReference type="GO" id="GO:0005737">
    <property type="term" value="C:cytoplasm"/>
    <property type="evidence" value="ECO:0007669"/>
    <property type="project" value="TreeGrafter"/>
</dbReference>
<dbReference type="PANTHER" id="PTHR15104:SF0">
    <property type="entry name" value="DIHYDROPTERIDINE REDUCTASE"/>
    <property type="match status" value="1"/>
</dbReference>
<dbReference type="Proteomes" id="UP001153712">
    <property type="component" value="Chromosome 2"/>
</dbReference>
<reference evidence="13" key="1">
    <citation type="submission" date="2022-01" db="EMBL/GenBank/DDBJ databases">
        <authorList>
            <person name="King R."/>
        </authorList>
    </citation>
    <scope>NUCLEOTIDE SEQUENCE</scope>
</reference>
<comment type="subunit">
    <text evidence="2">Homodimer.</text>
</comment>
<evidence type="ECO:0000256" key="4">
    <source>
        <dbReference type="ARBA" id="ARBA00023002"/>
    </source>
</evidence>
<dbReference type="GO" id="GO:0070402">
    <property type="term" value="F:NADPH binding"/>
    <property type="evidence" value="ECO:0007669"/>
    <property type="project" value="TreeGrafter"/>
</dbReference>
<gene>
    <name evidence="13" type="ORF">PHYEVI_LOCUS4806</name>
</gene>
<evidence type="ECO:0000313" key="14">
    <source>
        <dbReference type="Proteomes" id="UP001153712"/>
    </source>
</evidence>
<dbReference type="Pfam" id="PF00106">
    <property type="entry name" value="adh_short"/>
    <property type="match status" value="1"/>
</dbReference>
<comment type="function">
    <text evidence="6">Catalyzes the conversion of quinonoid dihydrobiopterin into tetrahydrobiopterin.</text>
</comment>
<dbReference type="GO" id="GO:0070404">
    <property type="term" value="F:NADH binding"/>
    <property type="evidence" value="ECO:0007669"/>
    <property type="project" value="TreeGrafter"/>
</dbReference>
<evidence type="ECO:0000256" key="11">
    <source>
        <dbReference type="ARBA" id="ARBA00047429"/>
    </source>
</evidence>
<keyword evidence="4" id="KW-0560">Oxidoreductase</keyword>
<dbReference type="EC" id="1.5.1.34" evidence="7"/>
<evidence type="ECO:0000256" key="10">
    <source>
        <dbReference type="ARBA" id="ARBA00042518"/>
    </source>
</evidence>
<dbReference type="InterPro" id="IPR036291">
    <property type="entry name" value="NAD(P)-bd_dom_sf"/>
</dbReference>
<keyword evidence="3" id="KW-0521">NADP</keyword>
<evidence type="ECO:0000256" key="3">
    <source>
        <dbReference type="ARBA" id="ARBA00022857"/>
    </source>
</evidence>
<comment type="catalytic activity">
    <reaction evidence="12">
        <text>5,6,7,8-tetrahydropteridine + NAD(+) = 6,7-dihydropteridine + NADH + H(+)</text>
        <dbReference type="Rhea" id="RHEA:17869"/>
        <dbReference type="ChEBI" id="CHEBI:15378"/>
        <dbReference type="ChEBI" id="CHEBI:28889"/>
        <dbReference type="ChEBI" id="CHEBI:30156"/>
        <dbReference type="ChEBI" id="CHEBI:57540"/>
        <dbReference type="ChEBI" id="CHEBI:57945"/>
        <dbReference type="EC" id="1.5.1.34"/>
    </reaction>
    <physiologicalReaction direction="right-to-left" evidence="12">
        <dbReference type="Rhea" id="RHEA:17871"/>
    </physiologicalReaction>
</comment>
<dbReference type="PANTHER" id="PTHR15104">
    <property type="entry name" value="DIHYDROPTERIDINE REDUCTASE"/>
    <property type="match status" value="1"/>
</dbReference>
<name>A0A9N9XQT1_PHYSR</name>